<proteinExistence type="predicted"/>
<dbReference type="SMART" id="SM00342">
    <property type="entry name" value="HTH_ARAC"/>
    <property type="match status" value="1"/>
</dbReference>
<keyword evidence="3" id="KW-0804">Transcription</keyword>
<comment type="caution">
    <text evidence="5">The sequence shown here is derived from an EMBL/GenBank/DDBJ whole genome shotgun (WGS) entry which is preliminary data.</text>
</comment>
<accession>A0A844WEB5</accession>
<name>A0A844WEB5_9RHOB</name>
<dbReference type="AlphaFoldDB" id="A0A844WEB5"/>
<keyword evidence="2" id="KW-0238">DNA-binding</keyword>
<dbReference type="GO" id="GO:0003700">
    <property type="term" value="F:DNA-binding transcription factor activity"/>
    <property type="evidence" value="ECO:0007669"/>
    <property type="project" value="InterPro"/>
</dbReference>
<dbReference type="PANTHER" id="PTHR43280:SF32">
    <property type="entry name" value="TRANSCRIPTIONAL REGULATORY PROTEIN"/>
    <property type="match status" value="1"/>
</dbReference>
<dbReference type="Gene3D" id="1.10.10.60">
    <property type="entry name" value="Homeodomain-like"/>
    <property type="match status" value="1"/>
</dbReference>
<dbReference type="InterPro" id="IPR009057">
    <property type="entry name" value="Homeodomain-like_sf"/>
</dbReference>
<evidence type="ECO:0000259" key="4">
    <source>
        <dbReference type="PROSITE" id="PS01124"/>
    </source>
</evidence>
<evidence type="ECO:0000313" key="5">
    <source>
        <dbReference type="EMBL" id="MWB78240.1"/>
    </source>
</evidence>
<dbReference type="Proteomes" id="UP000443843">
    <property type="component" value="Unassembled WGS sequence"/>
</dbReference>
<feature type="domain" description="HTH araC/xylS-type" evidence="4">
    <location>
        <begin position="169"/>
        <end position="267"/>
    </location>
</feature>
<protein>
    <submittedName>
        <fullName evidence="5">Helix-turn-helix domain-containing protein</fullName>
    </submittedName>
</protein>
<evidence type="ECO:0000256" key="1">
    <source>
        <dbReference type="ARBA" id="ARBA00023015"/>
    </source>
</evidence>
<dbReference type="RefSeq" id="WP_160382503.1">
    <property type="nucleotide sequence ID" value="NZ_WNXQ01000004.1"/>
</dbReference>
<evidence type="ECO:0000313" key="6">
    <source>
        <dbReference type="Proteomes" id="UP000443843"/>
    </source>
</evidence>
<organism evidence="5 6">
    <name type="scientific">Pseudooceanicola pacificus</name>
    <dbReference type="NCBI Taxonomy" id="2676438"/>
    <lineage>
        <taxon>Bacteria</taxon>
        <taxon>Pseudomonadati</taxon>
        <taxon>Pseudomonadota</taxon>
        <taxon>Alphaproteobacteria</taxon>
        <taxon>Rhodobacterales</taxon>
        <taxon>Paracoccaceae</taxon>
        <taxon>Pseudooceanicola</taxon>
    </lineage>
</organism>
<evidence type="ECO:0000256" key="2">
    <source>
        <dbReference type="ARBA" id="ARBA00023125"/>
    </source>
</evidence>
<dbReference type="GO" id="GO:0043565">
    <property type="term" value="F:sequence-specific DNA binding"/>
    <property type="evidence" value="ECO:0007669"/>
    <property type="project" value="InterPro"/>
</dbReference>
<reference evidence="5 6" key="1">
    <citation type="submission" date="2019-11" db="EMBL/GenBank/DDBJ databases">
        <title>Pseudooceanicola pacifica sp. nov., isolated from deep-sea sediment of the Pacific Ocean.</title>
        <authorList>
            <person name="Lyu L."/>
        </authorList>
    </citation>
    <scope>NUCLEOTIDE SEQUENCE [LARGE SCALE GENOMIC DNA]</scope>
    <source>
        <strain evidence="5 6">216_PA32_1</strain>
    </source>
</reference>
<dbReference type="EMBL" id="WNXQ01000004">
    <property type="protein sequence ID" value="MWB78240.1"/>
    <property type="molecule type" value="Genomic_DNA"/>
</dbReference>
<dbReference type="PANTHER" id="PTHR43280">
    <property type="entry name" value="ARAC-FAMILY TRANSCRIPTIONAL REGULATOR"/>
    <property type="match status" value="1"/>
</dbReference>
<dbReference type="InterPro" id="IPR018060">
    <property type="entry name" value="HTH_AraC"/>
</dbReference>
<keyword evidence="6" id="KW-1185">Reference proteome</keyword>
<dbReference type="Pfam" id="PF12833">
    <property type="entry name" value="HTH_18"/>
    <property type="match status" value="1"/>
</dbReference>
<sequence length="287" mass="32740">MPSDYVTLQDEREALHDRVLRRRIPEGFGTLLFLHQGSLIVGEGRSELTGPALAFWPGVERPDLTLRAGSAARLLGLSDSILMDAIGARSESVHLRMLVESPFRARLSIAPDVPQIETLFDWFEHELESPERRSQMSLSAFLRLLLIAALRVHSPDVTSAKTETTNTLREFRHLVELHYREHWQIATYADRLGVEYDRLHRICKRETGRTPAELVHERLTAEAKARLENSGHPLKKIADDLGFVDASRFSHFFKRRTAMAPGTYRAVISRANSEEIQKLRRGFADWP</sequence>
<gene>
    <name evidence="5" type="ORF">GLS40_09405</name>
</gene>
<dbReference type="SUPFAM" id="SSF46689">
    <property type="entry name" value="Homeodomain-like"/>
    <property type="match status" value="1"/>
</dbReference>
<keyword evidence="1" id="KW-0805">Transcription regulation</keyword>
<evidence type="ECO:0000256" key="3">
    <source>
        <dbReference type="ARBA" id="ARBA00023163"/>
    </source>
</evidence>
<dbReference type="PROSITE" id="PS01124">
    <property type="entry name" value="HTH_ARAC_FAMILY_2"/>
    <property type="match status" value="1"/>
</dbReference>